<dbReference type="GO" id="GO:0008482">
    <property type="term" value="F:sulfite oxidase activity"/>
    <property type="evidence" value="ECO:0007669"/>
    <property type="project" value="TreeGrafter"/>
</dbReference>
<feature type="region of interest" description="Disordered" evidence="1">
    <location>
        <begin position="350"/>
        <end position="384"/>
    </location>
</feature>
<dbReference type="Gene3D" id="3.40.50.720">
    <property type="entry name" value="NAD(P)-binding Rossmann-like Domain"/>
    <property type="match status" value="1"/>
</dbReference>
<dbReference type="PANTHER" id="PTHR19372">
    <property type="entry name" value="SULFITE REDUCTASE"/>
    <property type="match status" value="1"/>
</dbReference>
<dbReference type="EMBL" id="FNXT01001058">
    <property type="protein sequence ID" value="SZX71549.1"/>
    <property type="molecule type" value="Genomic_DNA"/>
</dbReference>
<evidence type="ECO:0000313" key="2">
    <source>
        <dbReference type="EMBL" id="SZX71549.1"/>
    </source>
</evidence>
<dbReference type="STRING" id="3088.A0A383W333"/>
<dbReference type="SUPFAM" id="SSF51735">
    <property type="entry name" value="NAD(P)-binding Rossmann-fold domains"/>
    <property type="match status" value="1"/>
</dbReference>
<dbReference type="PANTHER" id="PTHR19372:SF7">
    <property type="entry name" value="SULFITE OXIDASE, MITOCHONDRIAL"/>
    <property type="match status" value="1"/>
</dbReference>
<feature type="compositionally biased region" description="Low complexity" evidence="1">
    <location>
        <begin position="239"/>
        <end position="249"/>
    </location>
</feature>
<protein>
    <recommendedName>
        <fullName evidence="4">NAD(P)-binding domain-containing protein</fullName>
    </recommendedName>
</protein>
<dbReference type="Gene3D" id="3.90.420.10">
    <property type="entry name" value="Oxidoreductase, molybdopterin-binding domain"/>
    <property type="match status" value="1"/>
</dbReference>
<dbReference type="AlphaFoldDB" id="A0A383W333"/>
<dbReference type="GO" id="GO:0006790">
    <property type="term" value="P:sulfur compound metabolic process"/>
    <property type="evidence" value="ECO:0007669"/>
    <property type="project" value="TreeGrafter"/>
</dbReference>
<dbReference type="InterPro" id="IPR036374">
    <property type="entry name" value="OxRdtase_Mopterin-bd_sf"/>
</dbReference>
<reference evidence="2 3" key="1">
    <citation type="submission" date="2016-10" db="EMBL/GenBank/DDBJ databases">
        <authorList>
            <person name="Cai Z."/>
        </authorList>
    </citation>
    <scope>NUCLEOTIDE SEQUENCE [LARGE SCALE GENOMIC DNA]</scope>
</reference>
<accession>A0A383W333</accession>
<evidence type="ECO:0000256" key="1">
    <source>
        <dbReference type="SAM" id="MobiDB-lite"/>
    </source>
</evidence>
<keyword evidence="3" id="KW-1185">Reference proteome</keyword>
<sequence>MPHVREQVLGADTPIGQRVALSLAINGARLALLGRSDDKDTMEQVARRAACLGSPSVDIHELDLASAQQPAGGSQSSEQTPPNENLHMAVETVLSRQGHVDIIVSCPLGPSKEASVQQRNSQQLTATKTILDLLATTILAPPGSAHCAVINIMHSSNSEMLQWARDLPQHMAAAAAKDLTGLSGPTAVDMSPEQRLAAAQGVFMARLLLADEAQEESHDTPETCRAVAAALLEALTAWRSPHQQQQQQQPGPKPHSMEIHVSPSHVQSLQTDSPGPEKAPAGLTGLVKGAAHKAMHPMSSSSTHNAADSAAVAATRGAEAPASAAAAAHGSRQTSAAAAGILQGLVRMSLQGSSTSSSEGAEKQQQQQQQQQQQRQGGTGASGSASSAAAAAAAAAVSGVGGSSAAGVLLGVGQEELLIDQLEGLLGPAAAAAAVDSEAAEEELLIQQLVGLLGPAAAALNGDSEASKVTGRNPCPRPGATHAAEPSSAVWIRSETPPVTGILLATGSRNPPGLLSRPRFGPSELLKAAGALPGAVLTPADPHNLEPEAGKAYQGDPQRHPSYLVHCFKPFNGETPHQLLSDAWLTPAALFYVRNHLPVPTQLKAEAYR</sequence>
<feature type="region of interest" description="Disordered" evidence="1">
    <location>
        <begin position="239"/>
        <end position="314"/>
    </location>
</feature>
<feature type="compositionally biased region" description="Low complexity" evidence="1">
    <location>
        <begin position="353"/>
        <end position="384"/>
    </location>
</feature>
<feature type="compositionally biased region" description="Polar residues" evidence="1">
    <location>
        <begin position="264"/>
        <end position="273"/>
    </location>
</feature>
<dbReference type="GO" id="GO:0005739">
    <property type="term" value="C:mitochondrion"/>
    <property type="evidence" value="ECO:0007669"/>
    <property type="project" value="TreeGrafter"/>
</dbReference>
<proteinExistence type="predicted"/>
<dbReference type="InterPro" id="IPR036291">
    <property type="entry name" value="NAD(P)-bd_dom_sf"/>
</dbReference>
<dbReference type="GO" id="GO:0043546">
    <property type="term" value="F:molybdopterin cofactor binding"/>
    <property type="evidence" value="ECO:0007669"/>
    <property type="project" value="TreeGrafter"/>
</dbReference>
<feature type="region of interest" description="Disordered" evidence="1">
    <location>
        <begin position="463"/>
        <end position="486"/>
    </location>
</feature>
<dbReference type="GO" id="GO:0020037">
    <property type="term" value="F:heme binding"/>
    <property type="evidence" value="ECO:0007669"/>
    <property type="project" value="TreeGrafter"/>
</dbReference>
<evidence type="ECO:0008006" key="4">
    <source>
        <dbReference type="Google" id="ProtNLM"/>
    </source>
</evidence>
<name>A0A383W333_TETOB</name>
<gene>
    <name evidence="2" type="ORF">BQ4739_LOCUS11685</name>
</gene>
<evidence type="ECO:0000313" key="3">
    <source>
        <dbReference type="Proteomes" id="UP000256970"/>
    </source>
</evidence>
<dbReference type="SUPFAM" id="SSF56524">
    <property type="entry name" value="Oxidoreductase molybdopterin-binding domain"/>
    <property type="match status" value="1"/>
</dbReference>
<dbReference type="Proteomes" id="UP000256970">
    <property type="component" value="Unassembled WGS sequence"/>
</dbReference>
<organism evidence="2 3">
    <name type="scientific">Tetradesmus obliquus</name>
    <name type="common">Green alga</name>
    <name type="synonym">Acutodesmus obliquus</name>
    <dbReference type="NCBI Taxonomy" id="3088"/>
    <lineage>
        <taxon>Eukaryota</taxon>
        <taxon>Viridiplantae</taxon>
        <taxon>Chlorophyta</taxon>
        <taxon>core chlorophytes</taxon>
        <taxon>Chlorophyceae</taxon>
        <taxon>CS clade</taxon>
        <taxon>Sphaeropleales</taxon>
        <taxon>Scenedesmaceae</taxon>
        <taxon>Tetradesmus</taxon>
    </lineage>
</organism>